<name>Q5FMP7_LACAC</name>
<keyword evidence="1" id="KW-0472">Membrane</keyword>
<feature type="transmembrane region" description="Helical" evidence="1">
    <location>
        <begin position="92"/>
        <end position="108"/>
    </location>
</feature>
<proteinExistence type="predicted"/>
<dbReference type="AlphaFoldDB" id="Q5FMP7"/>
<accession>Q5FMP7</accession>
<evidence type="ECO:0000256" key="1">
    <source>
        <dbReference type="SAM" id="Phobius"/>
    </source>
</evidence>
<dbReference type="OrthoDB" id="2329637at2"/>
<dbReference type="Proteomes" id="UP000006381">
    <property type="component" value="Chromosome"/>
</dbReference>
<feature type="transmembrane region" description="Helical" evidence="1">
    <location>
        <begin position="57"/>
        <end position="80"/>
    </location>
</feature>
<protein>
    <submittedName>
        <fullName evidence="2">Uncharacterized protein</fullName>
    </submittedName>
</protein>
<organism evidence="3">
    <name type="scientific">Lactobacillus acidophilus (strain ATCC 700396 / NCK56 / N2 / NCFM)</name>
    <dbReference type="NCBI Taxonomy" id="272621"/>
    <lineage>
        <taxon>Bacteria</taxon>
        <taxon>Bacillati</taxon>
        <taxon>Bacillota</taxon>
        <taxon>Bacilli</taxon>
        <taxon>Lactobacillales</taxon>
        <taxon>Lactobacillaceae</taxon>
        <taxon>Lactobacillus</taxon>
    </lineage>
</organism>
<gene>
    <name evidence="2" type="ordered locus">LBA0126</name>
</gene>
<dbReference type="PATRIC" id="fig|272621.13.peg.122"/>
<sequence>MWTVLIINLLIAIVLTYFGLKERNENFSWFTASGAFIVFGLILLISTIPVFNDFNESSLLMFIGGILSILGIITLIIGLVTRAVKIVSLRDVAIAMEIAAVCVIYLIHNLDLSFINLFVPELSVIIGFLLFVFSRKKN</sequence>
<keyword evidence="1" id="KW-0812">Transmembrane</keyword>
<feature type="transmembrane region" description="Helical" evidence="1">
    <location>
        <begin position="27"/>
        <end position="51"/>
    </location>
</feature>
<dbReference type="EMBL" id="CP000033">
    <property type="protein sequence ID" value="AAV42027.1"/>
    <property type="molecule type" value="Genomic_DNA"/>
</dbReference>
<reference evidence="2 3" key="1">
    <citation type="journal article" date="2005" name="Proc. Natl. Acad. Sci. U.S.A.">
        <title>Complete genome sequence of the probiotic lactic acid bacterium Lactobacillus acidophilus NCFM.</title>
        <authorList>
            <person name="Altermann E."/>
            <person name="Russell W.M."/>
            <person name="Azcarate-Peril M.A."/>
            <person name="Barrangou R."/>
            <person name="Buck B.L."/>
            <person name="McAuliffe O."/>
            <person name="Souther N."/>
            <person name="Dobson A."/>
            <person name="Duong T."/>
            <person name="Callanan M."/>
            <person name="Lick S."/>
            <person name="Hamrick A."/>
            <person name="Cano R."/>
            <person name="Klaenhammer T.R."/>
        </authorList>
    </citation>
    <scope>NUCLEOTIDE SEQUENCE [LARGE SCALE GENOMIC DNA]</scope>
    <source>
        <strain evidence="3">ATCC 700396 / NCK56 / N2 / NCFM</strain>
    </source>
</reference>
<feature type="transmembrane region" description="Helical" evidence="1">
    <location>
        <begin position="114"/>
        <end position="133"/>
    </location>
</feature>
<dbReference type="eggNOG" id="ENOG5030AD9">
    <property type="taxonomic scope" value="Bacteria"/>
</dbReference>
<dbReference type="GeneID" id="93290762"/>
<keyword evidence="3" id="KW-1185">Reference proteome</keyword>
<evidence type="ECO:0000313" key="3">
    <source>
        <dbReference type="Proteomes" id="UP000006381"/>
    </source>
</evidence>
<keyword evidence="1" id="KW-1133">Transmembrane helix</keyword>
<dbReference type="RefSeq" id="WP_003548704.1">
    <property type="nucleotide sequence ID" value="NC_006814.3"/>
</dbReference>
<dbReference type="BioCyc" id="LACI272621:G1G49-125-MONOMER"/>
<dbReference type="KEGG" id="lac:LBA0126"/>
<dbReference type="HOGENOM" id="CLU_153156_0_0_9"/>
<feature type="transmembrane region" description="Helical" evidence="1">
    <location>
        <begin position="5"/>
        <end position="20"/>
    </location>
</feature>
<evidence type="ECO:0000313" key="2">
    <source>
        <dbReference type="EMBL" id="AAV42027.1"/>
    </source>
</evidence>